<gene>
    <name evidence="3" type="ORF">AFUS01_LOCUS24324</name>
</gene>
<evidence type="ECO:0000256" key="2">
    <source>
        <dbReference type="SAM" id="MobiDB-lite"/>
    </source>
</evidence>
<reference evidence="3" key="1">
    <citation type="submission" date="2021-06" db="EMBL/GenBank/DDBJ databases">
        <authorList>
            <person name="Hodson N. C."/>
            <person name="Mongue J. A."/>
            <person name="Jaron S. K."/>
        </authorList>
    </citation>
    <scope>NUCLEOTIDE SEQUENCE</scope>
</reference>
<keyword evidence="4" id="KW-1185">Reference proteome</keyword>
<name>A0A8J2KFN5_9HEXA</name>
<accession>A0A8J2KFN5</accession>
<feature type="region of interest" description="Disordered" evidence="2">
    <location>
        <begin position="53"/>
        <end position="105"/>
    </location>
</feature>
<dbReference type="AlphaFoldDB" id="A0A8J2KFN5"/>
<protein>
    <submittedName>
        <fullName evidence="3">Uncharacterized protein</fullName>
    </submittedName>
</protein>
<dbReference type="Proteomes" id="UP000708208">
    <property type="component" value="Unassembled WGS sequence"/>
</dbReference>
<sequence length="184" mass="20561">MSRIGVKDGEIERRVCHGWCLEEESPDELEIVRFAGPVRVDATRCQCTFQSIGKRQRTKESEEHHPNRRQTALGSQIDHILQSIENAESTSVNSSTTPDNNDEDGMSISVVATTSVSENAEKQYQQIEKLRRKLAKAKAKIKLLEVLTRNGNYVTMIDIGNGVMLNAAVLERATLFSFSPSILD</sequence>
<feature type="coiled-coil region" evidence="1">
    <location>
        <begin position="117"/>
        <end position="147"/>
    </location>
</feature>
<proteinExistence type="predicted"/>
<evidence type="ECO:0000313" key="4">
    <source>
        <dbReference type="Proteomes" id="UP000708208"/>
    </source>
</evidence>
<evidence type="ECO:0000256" key="1">
    <source>
        <dbReference type="SAM" id="Coils"/>
    </source>
</evidence>
<evidence type="ECO:0000313" key="3">
    <source>
        <dbReference type="EMBL" id="CAG7785715.1"/>
    </source>
</evidence>
<keyword evidence="1" id="KW-0175">Coiled coil</keyword>
<feature type="compositionally biased region" description="Polar residues" evidence="2">
    <location>
        <begin position="83"/>
        <end position="99"/>
    </location>
</feature>
<dbReference type="EMBL" id="CAJVCH010301807">
    <property type="protein sequence ID" value="CAG7785715.1"/>
    <property type="molecule type" value="Genomic_DNA"/>
</dbReference>
<comment type="caution">
    <text evidence="3">The sequence shown here is derived from an EMBL/GenBank/DDBJ whole genome shotgun (WGS) entry which is preliminary data.</text>
</comment>
<organism evidence="3 4">
    <name type="scientific">Allacma fusca</name>
    <dbReference type="NCBI Taxonomy" id="39272"/>
    <lineage>
        <taxon>Eukaryota</taxon>
        <taxon>Metazoa</taxon>
        <taxon>Ecdysozoa</taxon>
        <taxon>Arthropoda</taxon>
        <taxon>Hexapoda</taxon>
        <taxon>Collembola</taxon>
        <taxon>Symphypleona</taxon>
        <taxon>Sminthuridae</taxon>
        <taxon>Allacma</taxon>
    </lineage>
</organism>